<dbReference type="Pfam" id="PF01423">
    <property type="entry name" value="LSM"/>
    <property type="match status" value="1"/>
</dbReference>
<dbReference type="SUPFAM" id="SSF50182">
    <property type="entry name" value="Sm-like ribonucleoproteins"/>
    <property type="match status" value="1"/>
</dbReference>
<dbReference type="GO" id="GO:0006398">
    <property type="term" value="P:mRNA 3'-end processing by stem-loop binding and cleavage"/>
    <property type="evidence" value="ECO:0007669"/>
    <property type="project" value="TreeGrafter"/>
</dbReference>
<dbReference type="GO" id="GO:0071254">
    <property type="term" value="C:cytoplasmic U snRNP body"/>
    <property type="evidence" value="ECO:0007669"/>
    <property type="project" value="TreeGrafter"/>
</dbReference>
<reference evidence="2 3" key="1">
    <citation type="submission" date="2024-03" db="EMBL/GenBank/DDBJ databases">
        <title>The genome assembly and annotation of the cricket Gryllus longicercus Weissman &amp; Gray.</title>
        <authorList>
            <person name="Szrajer S."/>
            <person name="Gray D."/>
            <person name="Ylla G."/>
        </authorList>
    </citation>
    <scope>NUCLEOTIDE SEQUENCE [LARGE SCALE GENOMIC DNA]</scope>
    <source>
        <strain evidence="2">DAG 2021-001</strain>
        <tissue evidence="2">Whole body minus gut</tissue>
    </source>
</reference>
<gene>
    <name evidence="2" type="ORF">R5R35_000290</name>
</gene>
<evidence type="ECO:0000259" key="1">
    <source>
        <dbReference type="Pfam" id="PF01423"/>
    </source>
</evidence>
<dbReference type="GO" id="GO:0071209">
    <property type="term" value="F:U7 snRNA binding"/>
    <property type="evidence" value="ECO:0007669"/>
    <property type="project" value="TreeGrafter"/>
</dbReference>
<dbReference type="AlphaFoldDB" id="A0AAN9V9B0"/>
<dbReference type="PANTHER" id="PTHR21196:SF1">
    <property type="entry name" value="U7 SNRNA-ASSOCIATED SM-LIKE PROTEIN LSM10"/>
    <property type="match status" value="1"/>
</dbReference>
<dbReference type="InterPro" id="IPR052840">
    <property type="entry name" value="U7_snRNA_Sm-like"/>
</dbReference>
<accession>A0AAN9V9B0</accession>
<organism evidence="2 3">
    <name type="scientific">Gryllus longicercus</name>
    <dbReference type="NCBI Taxonomy" id="2509291"/>
    <lineage>
        <taxon>Eukaryota</taxon>
        <taxon>Metazoa</taxon>
        <taxon>Ecdysozoa</taxon>
        <taxon>Arthropoda</taxon>
        <taxon>Hexapoda</taxon>
        <taxon>Insecta</taxon>
        <taxon>Pterygota</taxon>
        <taxon>Neoptera</taxon>
        <taxon>Polyneoptera</taxon>
        <taxon>Orthoptera</taxon>
        <taxon>Ensifera</taxon>
        <taxon>Gryllidea</taxon>
        <taxon>Grylloidea</taxon>
        <taxon>Gryllidae</taxon>
        <taxon>Gryllinae</taxon>
        <taxon>Gryllus</taxon>
    </lineage>
</organism>
<evidence type="ECO:0000313" key="3">
    <source>
        <dbReference type="Proteomes" id="UP001378592"/>
    </source>
</evidence>
<keyword evidence="3" id="KW-1185">Reference proteome</keyword>
<sequence length="130" mass="15250">MSASKREKFYSYNTLVCLIEGLEGKYTTVDMRNESFVYGKIMQADGFMNLVMSDVTYVDGRGSEYNFDSFFVHARNIRYIHIPTELSIIQTINEQLQKMKRTVKPERQQVSKKVLQRHTETLKMIYGDTK</sequence>
<dbReference type="EMBL" id="JAZDUA010000508">
    <property type="protein sequence ID" value="KAK7791716.1"/>
    <property type="molecule type" value="Genomic_DNA"/>
</dbReference>
<feature type="domain" description="Sm" evidence="1">
    <location>
        <begin position="21"/>
        <end position="81"/>
    </location>
</feature>
<dbReference type="InterPro" id="IPR010920">
    <property type="entry name" value="LSM_dom_sf"/>
</dbReference>
<dbReference type="GO" id="GO:0071208">
    <property type="term" value="F:histone pre-mRNA DCP binding"/>
    <property type="evidence" value="ECO:0007669"/>
    <property type="project" value="TreeGrafter"/>
</dbReference>
<dbReference type="GO" id="GO:0016604">
    <property type="term" value="C:nuclear body"/>
    <property type="evidence" value="ECO:0007669"/>
    <property type="project" value="TreeGrafter"/>
</dbReference>
<name>A0AAN9V9B0_9ORTH</name>
<dbReference type="CDD" id="cd01733">
    <property type="entry name" value="LSm10"/>
    <property type="match status" value="1"/>
</dbReference>
<comment type="caution">
    <text evidence="2">The sequence shown here is derived from an EMBL/GenBank/DDBJ whole genome shotgun (WGS) entry which is preliminary data.</text>
</comment>
<evidence type="ECO:0000313" key="2">
    <source>
        <dbReference type="EMBL" id="KAK7791716.1"/>
    </source>
</evidence>
<dbReference type="Gene3D" id="2.30.30.100">
    <property type="match status" value="1"/>
</dbReference>
<dbReference type="InterPro" id="IPR001163">
    <property type="entry name" value="Sm_dom_euk/arc"/>
</dbReference>
<dbReference type="Proteomes" id="UP001378592">
    <property type="component" value="Unassembled WGS sequence"/>
</dbReference>
<protein>
    <recommendedName>
        <fullName evidence="1">Sm domain-containing protein</fullName>
    </recommendedName>
</protein>
<dbReference type="PANTHER" id="PTHR21196">
    <property type="entry name" value="U7 SNRNA-ASSOCIATED SM-LIKE PROTEIN LSM10"/>
    <property type="match status" value="1"/>
</dbReference>
<proteinExistence type="predicted"/>